<proteinExistence type="predicted"/>
<evidence type="ECO:0000313" key="1">
    <source>
        <dbReference type="EMBL" id="CAG8531415.1"/>
    </source>
</evidence>
<name>A0ACA9LLZ5_9GLOM</name>
<sequence length="47" mass="5630">MVKGREGGRDWKLLTLDKLKIWFGLIIYMGVHQIVTVEDLWNRDEKK</sequence>
<dbReference type="EMBL" id="CAJVPW010003894">
    <property type="protein sequence ID" value="CAG8531415.1"/>
    <property type="molecule type" value="Genomic_DNA"/>
</dbReference>
<protein>
    <submittedName>
        <fullName evidence="1">3273_t:CDS:1</fullName>
    </submittedName>
</protein>
<feature type="non-terminal residue" evidence="1">
    <location>
        <position position="47"/>
    </location>
</feature>
<dbReference type="Proteomes" id="UP000789366">
    <property type="component" value="Unassembled WGS sequence"/>
</dbReference>
<reference evidence="1" key="1">
    <citation type="submission" date="2021-06" db="EMBL/GenBank/DDBJ databases">
        <authorList>
            <person name="Kallberg Y."/>
            <person name="Tangrot J."/>
            <person name="Rosling A."/>
        </authorList>
    </citation>
    <scope>NUCLEOTIDE SEQUENCE</scope>
    <source>
        <strain evidence="1">28 12/20/2015</strain>
    </source>
</reference>
<comment type="caution">
    <text evidence="1">The sequence shown here is derived from an EMBL/GenBank/DDBJ whole genome shotgun (WGS) entry which is preliminary data.</text>
</comment>
<gene>
    <name evidence="1" type="ORF">SPELUC_LOCUS4383</name>
</gene>
<organism evidence="1 2">
    <name type="scientific">Cetraspora pellucida</name>
    <dbReference type="NCBI Taxonomy" id="1433469"/>
    <lineage>
        <taxon>Eukaryota</taxon>
        <taxon>Fungi</taxon>
        <taxon>Fungi incertae sedis</taxon>
        <taxon>Mucoromycota</taxon>
        <taxon>Glomeromycotina</taxon>
        <taxon>Glomeromycetes</taxon>
        <taxon>Diversisporales</taxon>
        <taxon>Gigasporaceae</taxon>
        <taxon>Cetraspora</taxon>
    </lineage>
</organism>
<evidence type="ECO:0000313" key="2">
    <source>
        <dbReference type="Proteomes" id="UP000789366"/>
    </source>
</evidence>
<accession>A0ACA9LLZ5</accession>
<keyword evidence="2" id="KW-1185">Reference proteome</keyword>